<name>A0ABQ0BG55_9FIRM</name>
<reference evidence="1 2" key="1">
    <citation type="submission" date="2024-04" db="EMBL/GenBank/DDBJ databases">
        <title>Defined microbial consortia suppress multidrug-resistant proinflammatory Enterobacteriaceae via ecological control.</title>
        <authorList>
            <person name="Furuichi M."/>
            <person name="Kawaguchi T."/>
            <person name="Pust M."/>
            <person name="Yasuma K."/>
            <person name="Plichta D."/>
            <person name="Hasegawa N."/>
            <person name="Ohya T."/>
            <person name="Bhattarai S."/>
            <person name="Sasajima S."/>
            <person name="Aoto Y."/>
            <person name="Tuganbaev T."/>
            <person name="Yaginuma M."/>
            <person name="Ueda M."/>
            <person name="Okahashi N."/>
            <person name="Amafuji K."/>
            <person name="Kiridooshi Y."/>
            <person name="Sugita K."/>
            <person name="Strazar M."/>
            <person name="Skelly A."/>
            <person name="Suda W."/>
            <person name="Hattori M."/>
            <person name="Nakamoto N."/>
            <person name="Caballero S."/>
            <person name="Norman J."/>
            <person name="Olle B."/>
            <person name="Tanoue T."/>
            <person name="Arita M."/>
            <person name="Bucci V."/>
            <person name="Atarashi K."/>
            <person name="Xavier R."/>
            <person name="Honda K."/>
        </authorList>
    </citation>
    <scope>NUCLEOTIDE SEQUENCE [LARGE SCALE GENOMIC DNA]</scope>
    <source>
        <strain evidence="2">k04-0078-D8-1</strain>
    </source>
</reference>
<evidence type="ECO:0008006" key="3">
    <source>
        <dbReference type="Google" id="ProtNLM"/>
    </source>
</evidence>
<proteinExistence type="predicted"/>
<gene>
    <name evidence="1" type="ORF">K040078D81_45210</name>
</gene>
<protein>
    <recommendedName>
        <fullName evidence="3">DUF4258 domain-containing protein</fullName>
    </recommendedName>
</protein>
<accession>A0ABQ0BG55</accession>
<comment type="caution">
    <text evidence="1">The sequence shown here is derived from an EMBL/GenBank/DDBJ whole genome shotgun (WGS) entry which is preliminary data.</text>
</comment>
<organism evidence="1 2">
    <name type="scientific">Blautia hominis</name>
    <dbReference type="NCBI Taxonomy" id="2025493"/>
    <lineage>
        <taxon>Bacteria</taxon>
        <taxon>Bacillati</taxon>
        <taxon>Bacillota</taxon>
        <taxon>Clostridia</taxon>
        <taxon>Lachnospirales</taxon>
        <taxon>Lachnospiraceae</taxon>
        <taxon>Blautia</taxon>
    </lineage>
</organism>
<keyword evidence="2" id="KW-1185">Reference proteome</keyword>
<evidence type="ECO:0000313" key="1">
    <source>
        <dbReference type="EMBL" id="GAA6410404.1"/>
    </source>
</evidence>
<dbReference type="Proteomes" id="UP001600943">
    <property type="component" value="Unassembled WGS sequence"/>
</dbReference>
<evidence type="ECO:0000313" key="2">
    <source>
        <dbReference type="Proteomes" id="UP001600943"/>
    </source>
</evidence>
<dbReference type="EMBL" id="BAABYW010000001">
    <property type="protein sequence ID" value="GAA6410404.1"/>
    <property type="molecule type" value="Genomic_DNA"/>
</dbReference>
<sequence>MAIQFLYTIKGRTEHPCRLFIGAADQEELSIFNDMRKTVIRSIPSVTKIDRGGILWVGSIHHFRKGTIFIALASRLNEKVCKSPVKDRIKGIDVDLVKPSC</sequence>